<dbReference type="InterPro" id="IPR029063">
    <property type="entry name" value="SAM-dependent_MTases_sf"/>
</dbReference>
<dbReference type="GO" id="GO:0032259">
    <property type="term" value="P:methylation"/>
    <property type="evidence" value="ECO:0007669"/>
    <property type="project" value="InterPro"/>
</dbReference>
<protein>
    <recommendedName>
        <fullName evidence="3">Methyltransferase small domain-containing protein</fullName>
    </recommendedName>
</protein>
<dbReference type="Proteomes" id="UP000003676">
    <property type="component" value="Unassembled WGS sequence"/>
</dbReference>
<comment type="caution">
    <text evidence="1">The sequence shown here is derived from an EMBL/GenBank/DDBJ whole genome shotgun (WGS) entry which is preliminary data.</text>
</comment>
<gene>
    <name evidence="1" type="ORF">DESPIG_01926</name>
</gene>
<name>B6WV11_9BACT</name>
<dbReference type="eggNOG" id="COG4123">
    <property type="taxonomic scope" value="Bacteria"/>
</dbReference>
<dbReference type="PROSITE" id="PS00092">
    <property type="entry name" value="N6_MTASE"/>
    <property type="match status" value="1"/>
</dbReference>
<dbReference type="AlphaFoldDB" id="B6WV11"/>
<dbReference type="Gene3D" id="3.40.50.150">
    <property type="entry name" value="Vaccinia Virus protein VP39"/>
    <property type="match status" value="1"/>
</dbReference>
<reference evidence="1 2" key="2">
    <citation type="submission" date="2008-10" db="EMBL/GenBank/DDBJ databases">
        <authorList>
            <person name="Fulton L."/>
            <person name="Clifton S."/>
            <person name="Fulton B."/>
            <person name="Xu J."/>
            <person name="Minx P."/>
            <person name="Pepin K.H."/>
            <person name="Johnson M."/>
            <person name="Bhonagiri V."/>
            <person name="Nash W.E."/>
            <person name="Mardis E.R."/>
            <person name="Wilson R.K."/>
        </authorList>
    </citation>
    <scope>NUCLEOTIDE SEQUENCE [LARGE SCALE GENOMIC DNA]</scope>
    <source>
        <strain evidence="1 2">ATCC 29098</strain>
    </source>
</reference>
<dbReference type="RefSeq" id="WP_006007101.1">
    <property type="nucleotide sequence ID" value="NZ_DS996359.1"/>
</dbReference>
<accession>B6WV11</accession>
<dbReference type="InterPro" id="IPR002052">
    <property type="entry name" value="DNA_methylase_N6_adenine_CS"/>
</dbReference>
<sequence>MNDTTITTARALFPRGLHQPEDSYRFGADALLLAAFAAQNLASLPGAAPRKVAELGSGCGAALLGLCLRLPSAAAKMAGHARQAAPLPSSCSGVRRAEPQSATVCGQPGRERCGGNDAPRLHALGLEQDAALCAAATANARLLGLDAVCRFRQGDLADTHFLRDCGENAFHLILANPPYAPADSGRHSASARRDAALRGPVPLRDGTPAPRRVGKQPGMPNPLAVFCHAARRLLRHHGLFCCIFPAAELSRLLSTLERERLGCRRILPLCPRAGEPAKRVLVLARKDAAAQCLLEAPLPLHHGQGWSPEALAFCSWLGAGHEEKR</sequence>
<dbReference type="HOGENOM" id="CLU_061983_1_0_7"/>
<dbReference type="PANTHER" id="PTHR47739:SF1">
    <property type="entry name" value="TRNA1(VAL) (ADENINE(37)-N6)-METHYLTRANSFERASE"/>
    <property type="match status" value="1"/>
</dbReference>
<dbReference type="OrthoDB" id="5489421at2"/>
<evidence type="ECO:0008006" key="3">
    <source>
        <dbReference type="Google" id="ProtNLM"/>
    </source>
</evidence>
<organism evidence="1 2">
    <name type="scientific">Desulfovibrio piger ATCC 29098</name>
    <dbReference type="NCBI Taxonomy" id="411464"/>
    <lineage>
        <taxon>Bacteria</taxon>
        <taxon>Pseudomonadati</taxon>
        <taxon>Thermodesulfobacteriota</taxon>
        <taxon>Desulfovibrionia</taxon>
        <taxon>Desulfovibrionales</taxon>
        <taxon>Desulfovibrionaceae</taxon>
        <taxon>Desulfovibrio</taxon>
    </lineage>
</organism>
<dbReference type="SUPFAM" id="SSF53335">
    <property type="entry name" value="S-adenosyl-L-methionine-dependent methyltransferases"/>
    <property type="match status" value="1"/>
</dbReference>
<dbReference type="GO" id="GO:0003676">
    <property type="term" value="F:nucleic acid binding"/>
    <property type="evidence" value="ECO:0007669"/>
    <property type="project" value="InterPro"/>
</dbReference>
<reference evidence="1 2" key="1">
    <citation type="submission" date="2008-10" db="EMBL/GenBank/DDBJ databases">
        <title>Draft genome sequence of Desulvovibrio piger (ATCC 29098).</title>
        <authorList>
            <person name="Sudarsanam P."/>
            <person name="Ley R."/>
            <person name="Guruge J."/>
            <person name="Turnbaugh P.J."/>
            <person name="Mahowald M."/>
            <person name="Liep D."/>
            <person name="Gordon J."/>
        </authorList>
    </citation>
    <scope>NUCLEOTIDE SEQUENCE [LARGE SCALE GENOMIC DNA]</scope>
    <source>
        <strain evidence="1 2">ATCC 29098</strain>
    </source>
</reference>
<dbReference type="EMBL" id="ABXU01000060">
    <property type="protein sequence ID" value="EEB33174.1"/>
    <property type="molecule type" value="Genomic_DNA"/>
</dbReference>
<evidence type="ECO:0000313" key="2">
    <source>
        <dbReference type="Proteomes" id="UP000003676"/>
    </source>
</evidence>
<dbReference type="PANTHER" id="PTHR47739">
    <property type="entry name" value="TRNA1(VAL) (ADENINE(37)-N6)-METHYLTRANSFERASE"/>
    <property type="match status" value="1"/>
</dbReference>
<dbReference type="STRING" id="901.DESPIGER_1947"/>
<proteinExistence type="predicted"/>
<dbReference type="GO" id="GO:0008168">
    <property type="term" value="F:methyltransferase activity"/>
    <property type="evidence" value="ECO:0007669"/>
    <property type="project" value="InterPro"/>
</dbReference>
<evidence type="ECO:0000313" key="1">
    <source>
        <dbReference type="EMBL" id="EEB33174.1"/>
    </source>
</evidence>
<dbReference type="InterPro" id="IPR050210">
    <property type="entry name" value="tRNA_Adenine-N(6)_MTase"/>
</dbReference>